<dbReference type="EMBL" id="CP054140">
    <property type="protein sequence ID" value="QQG66124.1"/>
    <property type="molecule type" value="Genomic_DNA"/>
</dbReference>
<evidence type="ECO:0000313" key="2">
    <source>
        <dbReference type="Proteomes" id="UP000596092"/>
    </source>
</evidence>
<evidence type="ECO:0000313" key="1">
    <source>
        <dbReference type="EMBL" id="QQG66124.1"/>
    </source>
</evidence>
<dbReference type="Proteomes" id="UP000596092">
    <property type="component" value="Chromosome"/>
</dbReference>
<reference evidence="1 2" key="1">
    <citation type="submission" date="2020-05" db="EMBL/GenBank/DDBJ databases">
        <title>Complete genome of Desulfobulbus oligotrophicus.</title>
        <authorList>
            <person name="Podar M."/>
        </authorList>
    </citation>
    <scope>NUCLEOTIDE SEQUENCE [LARGE SCALE GENOMIC DNA]</scope>
    <source>
        <strain evidence="1 2">Prop6</strain>
    </source>
</reference>
<dbReference type="AlphaFoldDB" id="A0A7T5VDY8"/>
<gene>
    <name evidence="1" type="ORF">HP555_09695</name>
</gene>
<organism evidence="1 2">
    <name type="scientific">Desulfobulbus oligotrophicus</name>
    <dbReference type="NCBI Taxonomy" id="1909699"/>
    <lineage>
        <taxon>Bacteria</taxon>
        <taxon>Pseudomonadati</taxon>
        <taxon>Thermodesulfobacteriota</taxon>
        <taxon>Desulfobulbia</taxon>
        <taxon>Desulfobulbales</taxon>
        <taxon>Desulfobulbaceae</taxon>
        <taxon>Desulfobulbus</taxon>
    </lineage>
</organism>
<protein>
    <submittedName>
        <fullName evidence="1">Uncharacterized protein</fullName>
    </submittedName>
</protein>
<keyword evidence="2" id="KW-1185">Reference proteome</keyword>
<dbReference type="RefSeq" id="WP_199261955.1">
    <property type="nucleotide sequence ID" value="NZ_CP054140.1"/>
</dbReference>
<accession>A0A7T5VDY8</accession>
<proteinExistence type="predicted"/>
<sequence>MITVMLVSMAAEVRILKYDTDSEKEACRLLVDDWKAGKVKWEFEDTNHAFDREWLERYGDDPMSESYTPNMRMA</sequence>
<name>A0A7T5VDY8_9BACT</name>
<dbReference type="KEGG" id="dog:HP555_09695"/>